<name>A0A1D1VIB1_RAMVA</name>
<evidence type="ECO:0000256" key="1">
    <source>
        <dbReference type="SAM" id="Phobius"/>
    </source>
</evidence>
<dbReference type="PANTHER" id="PTHR46830:SF1">
    <property type="entry name" value="ALPHA-1,4-N-ACETYLGLUCOSAMINYLTRANSFERASE"/>
    <property type="match status" value="1"/>
</dbReference>
<comment type="caution">
    <text evidence="2">The sequence shown here is derived from an EMBL/GenBank/DDBJ whole genome shotgun (WGS) entry which is preliminary data.</text>
</comment>
<dbReference type="Proteomes" id="UP000186922">
    <property type="component" value="Unassembled WGS sequence"/>
</dbReference>
<keyword evidence="1" id="KW-0472">Membrane</keyword>
<dbReference type="PANTHER" id="PTHR46830">
    <property type="entry name" value="TRANSFERASE, PUTATIVE-RELATED"/>
    <property type="match status" value="1"/>
</dbReference>
<evidence type="ECO:0000313" key="3">
    <source>
        <dbReference type="Proteomes" id="UP000186922"/>
    </source>
</evidence>
<dbReference type="STRING" id="947166.A0A1D1VIB1"/>
<dbReference type="EMBL" id="BDGG01000007">
    <property type="protein sequence ID" value="GAV01350.1"/>
    <property type="molecule type" value="Genomic_DNA"/>
</dbReference>
<dbReference type="Gene3D" id="3.90.550.20">
    <property type="match status" value="1"/>
</dbReference>
<sequence length="329" mass="38504">MLLKKRSRNTLFPYLLRLPNSAVFCSIYISSLLSLFFFLSYHLISQFSILTKSTTQREPSPFYLHYVRFSSKPQRNFTFTDYLSVLSGVQYLRPDGILLHGDVIPNGPYWDNLTARNLIRHVPMNRPTDFGKREGKPKKPFSIEHFADVAKLDVLLKYGGVAIDFDVFFLQGERIKDILKRKKAITCYGDEDGNNIGFVAGHKDSKFLWAWRRSYIDIYMASDWNFNQAFVSKYLSVLYPKDVYVADFICPLFNAELTDPQNEEVMYFFRNAMALHTYERSLEKSIESVEDLKTMNNTLRSWLFRNIYHNIQVPPVDPNFNDEVIPDRL</sequence>
<feature type="transmembrane region" description="Helical" evidence="1">
    <location>
        <begin position="21"/>
        <end position="44"/>
    </location>
</feature>
<dbReference type="OrthoDB" id="6150660at2759"/>
<protein>
    <recommendedName>
        <fullName evidence="4">Alpha-1,4-N-acetylglucosaminyltransferase</fullName>
    </recommendedName>
</protein>
<proteinExistence type="predicted"/>
<keyword evidence="3" id="KW-1185">Reference proteome</keyword>
<reference evidence="2 3" key="1">
    <citation type="journal article" date="2016" name="Nat. Commun.">
        <title>Extremotolerant tardigrade genome and improved radiotolerance of human cultured cells by tardigrade-unique protein.</title>
        <authorList>
            <person name="Hashimoto T."/>
            <person name="Horikawa D.D."/>
            <person name="Saito Y."/>
            <person name="Kuwahara H."/>
            <person name="Kozuka-Hata H."/>
            <person name="Shin-I T."/>
            <person name="Minakuchi Y."/>
            <person name="Ohishi K."/>
            <person name="Motoyama A."/>
            <person name="Aizu T."/>
            <person name="Enomoto A."/>
            <person name="Kondo K."/>
            <person name="Tanaka S."/>
            <person name="Hara Y."/>
            <person name="Koshikawa S."/>
            <person name="Sagara H."/>
            <person name="Miura T."/>
            <person name="Yokobori S."/>
            <person name="Miyagawa K."/>
            <person name="Suzuki Y."/>
            <person name="Kubo T."/>
            <person name="Oyama M."/>
            <person name="Kohara Y."/>
            <person name="Fujiyama A."/>
            <person name="Arakawa K."/>
            <person name="Katayama T."/>
            <person name="Toyoda A."/>
            <person name="Kunieda T."/>
        </authorList>
    </citation>
    <scope>NUCLEOTIDE SEQUENCE [LARGE SCALE GENOMIC DNA]</scope>
    <source>
        <strain evidence="2 3">YOKOZUNA-1</strain>
    </source>
</reference>
<keyword evidence="1" id="KW-1133">Transmembrane helix</keyword>
<keyword evidence="1" id="KW-0812">Transmembrane</keyword>
<dbReference type="SUPFAM" id="SSF53448">
    <property type="entry name" value="Nucleotide-diphospho-sugar transferases"/>
    <property type="match status" value="1"/>
</dbReference>
<gene>
    <name evidence="2" type="primary">RvY_12077</name>
    <name evidence="2" type="synonym">RvY_12077.1</name>
    <name evidence="2" type="ORF">RvY_12077-1</name>
</gene>
<accession>A0A1D1VIB1</accession>
<dbReference type="AlphaFoldDB" id="A0A1D1VIB1"/>
<dbReference type="InterPro" id="IPR029044">
    <property type="entry name" value="Nucleotide-diphossugar_trans"/>
</dbReference>
<evidence type="ECO:0008006" key="4">
    <source>
        <dbReference type="Google" id="ProtNLM"/>
    </source>
</evidence>
<evidence type="ECO:0000313" key="2">
    <source>
        <dbReference type="EMBL" id="GAV01350.1"/>
    </source>
</evidence>
<organism evidence="2 3">
    <name type="scientific">Ramazzottius varieornatus</name>
    <name type="common">Water bear</name>
    <name type="synonym">Tardigrade</name>
    <dbReference type="NCBI Taxonomy" id="947166"/>
    <lineage>
        <taxon>Eukaryota</taxon>
        <taxon>Metazoa</taxon>
        <taxon>Ecdysozoa</taxon>
        <taxon>Tardigrada</taxon>
        <taxon>Eutardigrada</taxon>
        <taxon>Parachela</taxon>
        <taxon>Hypsibioidea</taxon>
        <taxon>Ramazzottiidae</taxon>
        <taxon>Ramazzottius</taxon>
    </lineage>
</organism>